<dbReference type="RefSeq" id="WP_344709764.1">
    <property type="nucleotide sequence ID" value="NZ_BAAAZD010000002.1"/>
</dbReference>
<comment type="caution">
    <text evidence="2">The sequence shown here is derived from an EMBL/GenBank/DDBJ whole genome shotgun (WGS) entry which is preliminary data.</text>
</comment>
<protein>
    <submittedName>
        <fullName evidence="2">TPM domain-containing protein</fullName>
    </submittedName>
</protein>
<dbReference type="EMBL" id="BAAAZD010000002">
    <property type="protein sequence ID" value="GAA4004966.1"/>
    <property type="molecule type" value="Genomic_DNA"/>
</dbReference>
<dbReference type="Gene3D" id="3.10.310.50">
    <property type="match status" value="1"/>
</dbReference>
<dbReference type="Proteomes" id="UP001501310">
    <property type="component" value="Unassembled WGS sequence"/>
</dbReference>
<feature type="transmembrane region" description="Helical" evidence="1">
    <location>
        <begin position="44"/>
        <end position="65"/>
    </location>
</feature>
<gene>
    <name evidence="2" type="ORF">GCM10022211_16390</name>
</gene>
<keyword evidence="3" id="KW-1185">Reference proteome</keyword>
<evidence type="ECO:0000313" key="3">
    <source>
        <dbReference type="Proteomes" id="UP001501310"/>
    </source>
</evidence>
<keyword evidence="1" id="KW-0472">Membrane</keyword>
<evidence type="ECO:0000313" key="2">
    <source>
        <dbReference type="EMBL" id="GAA4004966.1"/>
    </source>
</evidence>
<keyword evidence="1" id="KW-0812">Transmembrane</keyword>
<accession>A0ABP7S110</accession>
<sequence>MVTLRLQPDDHRKVSEAIASAEAASDGEILTIVSADSDSYHDVALHWAVAAMIGVLAFCAWQSALLAAMWERLLPWRAEPSVGELLFATMMLAVLKFLGVLLVLKWKPLRLALTPGATKGRRVRRRAIALFRAAAESRTVGRTAVLVYLSLAERRAEIVADEAVAKVTTPECWGDAMAELIGAIREGQPGEGLALAVEEVGEVLTRHFPKTSEDVNEIPDKLIEL</sequence>
<reference evidence="3" key="1">
    <citation type="journal article" date="2019" name="Int. J. Syst. Evol. Microbiol.">
        <title>The Global Catalogue of Microorganisms (GCM) 10K type strain sequencing project: providing services to taxonomists for standard genome sequencing and annotation.</title>
        <authorList>
            <consortium name="The Broad Institute Genomics Platform"/>
            <consortium name="The Broad Institute Genome Sequencing Center for Infectious Disease"/>
            <person name="Wu L."/>
            <person name="Ma J."/>
        </authorList>
    </citation>
    <scope>NUCLEOTIDE SEQUENCE [LARGE SCALE GENOMIC DNA]</scope>
    <source>
        <strain evidence="3">JCM 16603</strain>
    </source>
</reference>
<organism evidence="2 3">
    <name type="scientific">Sphingomonas humi</name>
    <dbReference type="NCBI Taxonomy" id="335630"/>
    <lineage>
        <taxon>Bacteria</taxon>
        <taxon>Pseudomonadati</taxon>
        <taxon>Pseudomonadota</taxon>
        <taxon>Alphaproteobacteria</taxon>
        <taxon>Sphingomonadales</taxon>
        <taxon>Sphingomonadaceae</taxon>
        <taxon>Sphingomonas</taxon>
    </lineage>
</organism>
<keyword evidence="1" id="KW-1133">Transmembrane helix</keyword>
<name>A0ABP7S110_9SPHN</name>
<proteinExistence type="predicted"/>
<evidence type="ECO:0000256" key="1">
    <source>
        <dbReference type="SAM" id="Phobius"/>
    </source>
</evidence>
<feature type="transmembrane region" description="Helical" evidence="1">
    <location>
        <begin position="85"/>
        <end position="104"/>
    </location>
</feature>